<feature type="region of interest" description="Disordered" evidence="7">
    <location>
        <begin position="78"/>
        <end position="131"/>
    </location>
</feature>
<dbReference type="SMART" id="SM00213">
    <property type="entry name" value="UBQ"/>
    <property type="match status" value="1"/>
</dbReference>
<keyword evidence="2" id="KW-0677">Repeat</keyword>
<dbReference type="OMA" id="HEFENDQ"/>
<evidence type="ECO:0000256" key="7">
    <source>
        <dbReference type="SAM" id="MobiDB-lite"/>
    </source>
</evidence>
<reference evidence="10" key="1">
    <citation type="submission" date="2025-08" db="UniProtKB">
        <authorList>
            <consortium name="RefSeq"/>
        </authorList>
    </citation>
    <scope>IDENTIFICATION</scope>
</reference>
<dbReference type="GO" id="GO:0043161">
    <property type="term" value="P:proteasome-mediated ubiquitin-dependent protein catabolic process"/>
    <property type="evidence" value="ECO:0000318"/>
    <property type="project" value="GO_Central"/>
</dbReference>
<dbReference type="KEGG" id="nta:107783652"/>
<dbReference type="InterPro" id="IPR006636">
    <property type="entry name" value="STI1_HS-bd"/>
</dbReference>
<evidence type="ECO:0000256" key="6">
    <source>
        <dbReference type="RuleBase" id="RU367049"/>
    </source>
</evidence>
<evidence type="ECO:0000256" key="1">
    <source>
        <dbReference type="ARBA" id="ARBA00009878"/>
    </source>
</evidence>
<feature type="domain" description="Ubiquitin-like" evidence="9">
    <location>
        <begin position="1"/>
        <end position="79"/>
    </location>
</feature>
<feature type="compositionally biased region" description="Polar residues" evidence="7">
    <location>
        <begin position="78"/>
        <end position="90"/>
    </location>
</feature>
<dbReference type="SMART" id="SM00165">
    <property type="entry name" value="UBA"/>
    <property type="match status" value="2"/>
</dbReference>
<dbReference type="GO" id="GO:0005654">
    <property type="term" value="C:nucleoplasm"/>
    <property type="evidence" value="ECO:0000318"/>
    <property type="project" value="GO_Central"/>
</dbReference>
<keyword evidence="6" id="KW-0963">Cytoplasm</keyword>
<keyword evidence="4 6" id="KW-0234">DNA repair</keyword>
<dbReference type="RefSeq" id="XP_016460141.1">
    <property type="nucleotide sequence ID" value="XM_016604655.1"/>
</dbReference>
<gene>
    <name evidence="10" type="primary">LOC107783652</name>
</gene>
<feature type="domain" description="UBA" evidence="8">
    <location>
        <begin position="162"/>
        <end position="204"/>
    </location>
</feature>
<dbReference type="SMART" id="SM00727">
    <property type="entry name" value="STI1"/>
    <property type="match status" value="1"/>
</dbReference>
<comment type="function">
    <text evidence="6">Multiubiquitin chain receptor involved in modulation of proteasomal degradation. Involved in nucleotide excision repair.</text>
</comment>
<dbReference type="PROSITE" id="PS50053">
    <property type="entry name" value="UBIQUITIN_2"/>
    <property type="match status" value="1"/>
</dbReference>
<dbReference type="CDD" id="cd01805">
    <property type="entry name" value="Ubl_Rad23"/>
    <property type="match status" value="1"/>
</dbReference>
<dbReference type="InterPro" id="IPR009060">
    <property type="entry name" value="UBA-like_sf"/>
</dbReference>
<dbReference type="GO" id="GO:0003684">
    <property type="term" value="F:damaged DNA binding"/>
    <property type="evidence" value="ECO:0007669"/>
    <property type="project" value="UniProtKB-UniRule"/>
</dbReference>
<dbReference type="AlphaFoldDB" id="A0A1S3Z6X4"/>
<dbReference type="OrthoDB" id="419317at2759"/>
<comment type="similarity">
    <text evidence="1 6">Belongs to the RAD23 family.</text>
</comment>
<dbReference type="FunFam" id="1.10.8.10:FF:000002">
    <property type="entry name" value="UV excision repair protein RAD23 homolog"/>
    <property type="match status" value="1"/>
</dbReference>
<dbReference type="InterPro" id="IPR036353">
    <property type="entry name" value="XPC-bd_sf"/>
</dbReference>
<evidence type="ECO:0000259" key="8">
    <source>
        <dbReference type="PROSITE" id="PS50030"/>
    </source>
</evidence>
<sequence>MKIFVKTLKGSHFEIEVKPEDTVADVKKNIETVQGSDVYPAGQQMLIHQGKVLKDGTTLEENKVAENNFIVIMLTKSKSSPGEGSATSAAPTAKVPQSSTPAPSSTPASTTAQVPVASPAPTPAPAPSAVPALAPAAAPASTAVPGSDVYGQAASSLVAGNNLDGAIQQILDMGGGMWDRDTVVRALRAAFNNPERAVEYLYSGIPETAEVPPVGGSPPFNPLFTQGLPSLGSNTGGANTLDFLRNSQQFQALRAMVQANPQILQPMLQELGKQNPQLMRLIQEHQADFLRLINEPVEGGGEGNILGQLAAAMPQAIQVTPEEREAIERLEQMGFDHDLVLEVFFACNKNEELAANYLLDHIHEFEE</sequence>
<proteinExistence type="inferred from homology"/>
<dbReference type="InterPro" id="IPR004806">
    <property type="entry name" value="Rad23"/>
</dbReference>
<dbReference type="GO" id="GO:0043130">
    <property type="term" value="F:ubiquitin binding"/>
    <property type="evidence" value="ECO:0000318"/>
    <property type="project" value="GO_Central"/>
</dbReference>
<dbReference type="InterPro" id="IPR015360">
    <property type="entry name" value="XPC-bd"/>
</dbReference>
<name>A0A1S3Z6X4_TOBAC</name>
<dbReference type="Pfam" id="PF00240">
    <property type="entry name" value="ubiquitin"/>
    <property type="match status" value="1"/>
</dbReference>
<dbReference type="Gene3D" id="1.10.8.10">
    <property type="entry name" value="DNA helicase RuvA subunit, C-terminal domain"/>
    <property type="match status" value="2"/>
</dbReference>
<dbReference type="GO" id="GO:0070628">
    <property type="term" value="F:proteasome binding"/>
    <property type="evidence" value="ECO:0000318"/>
    <property type="project" value="GO_Central"/>
</dbReference>
<dbReference type="PaxDb" id="4097-A0A1S3Z6X4"/>
<keyword evidence="3 6" id="KW-0227">DNA damage</keyword>
<dbReference type="FunFam" id="1.10.10.540:FF:000001">
    <property type="entry name" value="UV excision repair protein RAD23 B"/>
    <property type="match status" value="1"/>
</dbReference>
<dbReference type="PANTHER" id="PTHR10621">
    <property type="entry name" value="UV EXCISION REPAIR PROTEIN RAD23"/>
    <property type="match status" value="1"/>
</dbReference>
<dbReference type="InterPro" id="IPR029071">
    <property type="entry name" value="Ubiquitin-like_domsf"/>
</dbReference>
<dbReference type="GO" id="GO:0005829">
    <property type="term" value="C:cytosol"/>
    <property type="evidence" value="ECO:0000318"/>
    <property type="project" value="GO_Central"/>
</dbReference>
<dbReference type="GO" id="GO:0006289">
    <property type="term" value="P:nucleotide-excision repair"/>
    <property type="evidence" value="ECO:0007669"/>
    <property type="project" value="UniProtKB-UniRule"/>
</dbReference>
<protein>
    <recommendedName>
        <fullName evidence="6">Ubiquitin receptor RAD23</fullName>
    </recommendedName>
    <alternativeName>
        <fullName evidence="6">DNA repair protein RAD23</fullName>
    </alternativeName>
</protein>
<feature type="compositionally biased region" description="Pro residues" evidence="7">
    <location>
        <begin position="118"/>
        <end position="128"/>
    </location>
</feature>
<organism evidence="10">
    <name type="scientific">Nicotiana tabacum</name>
    <name type="common">Common tobacco</name>
    <dbReference type="NCBI Taxonomy" id="4097"/>
    <lineage>
        <taxon>Eukaryota</taxon>
        <taxon>Viridiplantae</taxon>
        <taxon>Streptophyta</taxon>
        <taxon>Embryophyta</taxon>
        <taxon>Tracheophyta</taxon>
        <taxon>Spermatophyta</taxon>
        <taxon>Magnoliopsida</taxon>
        <taxon>eudicotyledons</taxon>
        <taxon>Gunneridae</taxon>
        <taxon>Pentapetalae</taxon>
        <taxon>asterids</taxon>
        <taxon>lamiids</taxon>
        <taxon>Solanales</taxon>
        <taxon>Solanaceae</taxon>
        <taxon>Nicotianoideae</taxon>
        <taxon>Nicotianeae</taxon>
        <taxon>Nicotiana</taxon>
    </lineage>
</organism>
<dbReference type="PRINTS" id="PR01839">
    <property type="entry name" value="RAD23PROTEIN"/>
</dbReference>
<dbReference type="SUPFAM" id="SSF101238">
    <property type="entry name" value="XPC-binding domain"/>
    <property type="match status" value="1"/>
</dbReference>
<dbReference type="STRING" id="4097.A0A1S3Z6X4"/>
<dbReference type="Pfam" id="PF00627">
    <property type="entry name" value="UBA"/>
    <property type="match status" value="2"/>
</dbReference>
<dbReference type="FunFam" id="1.10.8.10:FF:000003">
    <property type="entry name" value="UV excision repair protein RAD23 homolog"/>
    <property type="match status" value="1"/>
</dbReference>
<dbReference type="SMR" id="A0A1S3Z6X4"/>
<accession>A0A1S3Z6X4</accession>
<dbReference type="FunFam" id="3.10.20.90:FF:000069">
    <property type="entry name" value="UV excision repair protein RAD23"/>
    <property type="match status" value="1"/>
</dbReference>
<evidence type="ECO:0000259" key="9">
    <source>
        <dbReference type="PROSITE" id="PS50053"/>
    </source>
</evidence>
<evidence type="ECO:0000256" key="3">
    <source>
        <dbReference type="ARBA" id="ARBA00022763"/>
    </source>
</evidence>
<evidence type="ECO:0000256" key="4">
    <source>
        <dbReference type="ARBA" id="ARBA00023204"/>
    </source>
</evidence>
<dbReference type="Gene3D" id="1.10.10.540">
    <property type="entry name" value="XPC-binding domain"/>
    <property type="match status" value="1"/>
</dbReference>
<keyword evidence="5 6" id="KW-0539">Nucleus</keyword>
<feature type="domain" description="UBA" evidence="8">
    <location>
        <begin position="320"/>
        <end position="361"/>
    </location>
</feature>
<dbReference type="PROSITE" id="PS50030">
    <property type="entry name" value="UBA"/>
    <property type="match status" value="2"/>
</dbReference>
<dbReference type="GO" id="GO:0031593">
    <property type="term" value="F:polyubiquitin modification-dependent protein binding"/>
    <property type="evidence" value="ECO:0000318"/>
    <property type="project" value="GO_Central"/>
</dbReference>
<dbReference type="Pfam" id="PF09280">
    <property type="entry name" value="XPC-binding"/>
    <property type="match status" value="1"/>
</dbReference>
<feature type="compositionally biased region" description="Low complexity" evidence="7">
    <location>
        <begin position="95"/>
        <end position="117"/>
    </location>
</feature>
<dbReference type="PANTHER" id="PTHR10621:SF56">
    <property type="entry name" value="UBIQUITIN RECEPTOR RAD23"/>
    <property type="match status" value="1"/>
</dbReference>
<evidence type="ECO:0000256" key="2">
    <source>
        <dbReference type="ARBA" id="ARBA00022737"/>
    </source>
</evidence>
<dbReference type="InterPro" id="IPR015940">
    <property type="entry name" value="UBA"/>
</dbReference>
<evidence type="ECO:0000256" key="5">
    <source>
        <dbReference type="ARBA" id="ARBA00023242"/>
    </source>
</evidence>
<dbReference type="SUPFAM" id="SSF46934">
    <property type="entry name" value="UBA-like"/>
    <property type="match status" value="2"/>
</dbReference>
<dbReference type="NCBIfam" id="TIGR00601">
    <property type="entry name" value="rad23"/>
    <property type="match status" value="1"/>
</dbReference>
<dbReference type="SUPFAM" id="SSF54236">
    <property type="entry name" value="Ubiquitin-like"/>
    <property type="match status" value="1"/>
</dbReference>
<dbReference type="Gene3D" id="3.10.20.90">
    <property type="entry name" value="Phosphatidylinositol 3-kinase Catalytic Subunit, Chain A, domain 1"/>
    <property type="match status" value="1"/>
</dbReference>
<dbReference type="InterPro" id="IPR000626">
    <property type="entry name" value="Ubiquitin-like_dom"/>
</dbReference>
<evidence type="ECO:0000313" key="10">
    <source>
        <dbReference type="RefSeq" id="XP_016460141.1"/>
    </source>
</evidence>
<comment type="subcellular location">
    <subcellularLocation>
        <location evidence="6">Nucleus</location>
    </subcellularLocation>
    <subcellularLocation>
        <location evidence="6">Cytoplasm</location>
    </subcellularLocation>
</comment>